<dbReference type="KEGG" id="sya:A6768_13220"/>
<keyword evidence="2" id="KW-0812">Transmembrane</keyword>
<protein>
    <recommendedName>
        <fullName evidence="5">Transmembrane protein</fullName>
    </recommendedName>
</protein>
<feature type="transmembrane region" description="Helical" evidence="2">
    <location>
        <begin position="57"/>
        <end position="75"/>
    </location>
</feature>
<organism evidence="3 4">
    <name type="scientific">Sphingobium yanoikuyae</name>
    <name type="common">Sphingomonas yanoikuyae</name>
    <dbReference type="NCBI Taxonomy" id="13690"/>
    <lineage>
        <taxon>Bacteria</taxon>
        <taxon>Pseudomonadati</taxon>
        <taxon>Pseudomonadota</taxon>
        <taxon>Alphaproteobacteria</taxon>
        <taxon>Sphingomonadales</taxon>
        <taxon>Sphingomonadaceae</taxon>
        <taxon>Sphingobium</taxon>
    </lineage>
</organism>
<evidence type="ECO:0000313" key="4">
    <source>
        <dbReference type="Proteomes" id="UP000219422"/>
    </source>
</evidence>
<gene>
    <name evidence="3" type="ORF">A6768_13220</name>
</gene>
<proteinExistence type="predicted"/>
<keyword evidence="2" id="KW-0472">Membrane</keyword>
<feature type="region of interest" description="Disordered" evidence="1">
    <location>
        <begin position="168"/>
        <end position="187"/>
    </location>
</feature>
<keyword evidence="2" id="KW-1133">Transmembrane helix</keyword>
<evidence type="ECO:0000256" key="1">
    <source>
        <dbReference type="SAM" id="MobiDB-lite"/>
    </source>
</evidence>
<dbReference type="EMBL" id="CP023741">
    <property type="protein sequence ID" value="ATI80845.1"/>
    <property type="molecule type" value="Genomic_DNA"/>
</dbReference>
<dbReference type="Proteomes" id="UP000219422">
    <property type="component" value="Chromosome"/>
</dbReference>
<reference evidence="3 4" key="1">
    <citation type="submission" date="2017-10" db="EMBL/GenBank/DDBJ databases">
        <title>Sphingobium yanoikuyae S72.</title>
        <authorList>
            <person name="Sanchez E."/>
            <person name="Bustos P."/>
            <person name="Mendoza P."/>
            <person name="Guo X."/>
            <person name="Mendoza A."/>
        </authorList>
    </citation>
    <scope>NUCLEOTIDE SEQUENCE [LARGE SCALE GENOMIC DNA]</scope>
    <source>
        <strain evidence="3 4">S72</strain>
    </source>
</reference>
<evidence type="ECO:0000256" key="2">
    <source>
        <dbReference type="SAM" id="Phobius"/>
    </source>
</evidence>
<dbReference type="GeneID" id="57777791"/>
<evidence type="ECO:0008006" key="5">
    <source>
        <dbReference type="Google" id="ProtNLM"/>
    </source>
</evidence>
<dbReference type="AlphaFoldDB" id="A0A291N0W9"/>
<dbReference type="RefSeq" id="WP_097383969.1">
    <property type="nucleotide sequence ID" value="NZ_CP023741.1"/>
</dbReference>
<name>A0A291N0W9_SPHYA</name>
<sequence>MIRIFLFNFFYMGTCGFALWRGGLPERLGAILLVADFQLSHWLIRPVALRYSGVEEAMFAVDLAAFMGFFAISLFSTRYWPLWMATVQGCVAAGHMSGLRPDVIPFAYGNYVALWSYLLLVMLFVATVRHRRRRLRYGADPSWRWQLSQIYRDGGSVHATQGPAHDDYVPGEAEACPDRSRVAASGT</sequence>
<feature type="transmembrane region" description="Helical" evidence="2">
    <location>
        <begin position="106"/>
        <end position="126"/>
    </location>
</feature>
<accession>A0A291N0W9</accession>
<evidence type="ECO:0000313" key="3">
    <source>
        <dbReference type="EMBL" id="ATI80845.1"/>
    </source>
</evidence>
<feature type="transmembrane region" description="Helical" evidence="2">
    <location>
        <begin position="5"/>
        <end position="22"/>
    </location>
</feature>